<dbReference type="AlphaFoldDB" id="M3CWS1"/>
<dbReference type="STRING" id="692275.M3CWS1"/>
<dbReference type="GO" id="GO:0003677">
    <property type="term" value="F:DNA binding"/>
    <property type="evidence" value="ECO:0007669"/>
    <property type="project" value="UniProtKB-KW"/>
</dbReference>
<evidence type="ECO:0000256" key="3">
    <source>
        <dbReference type="ARBA" id="ARBA00022833"/>
    </source>
</evidence>
<feature type="region of interest" description="Disordered" evidence="8">
    <location>
        <begin position="150"/>
        <end position="171"/>
    </location>
</feature>
<dbReference type="Pfam" id="PF04082">
    <property type="entry name" value="Fungal_trans"/>
    <property type="match status" value="1"/>
</dbReference>
<keyword evidence="2" id="KW-0479">Metal-binding</keyword>
<evidence type="ECO:0000256" key="2">
    <source>
        <dbReference type="ARBA" id="ARBA00022723"/>
    </source>
</evidence>
<dbReference type="GO" id="GO:0000981">
    <property type="term" value="F:DNA-binding transcription factor activity, RNA polymerase II-specific"/>
    <property type="evidence" value="ECO:0007669"/>
    <property type="project" value="InterPro"/>
</dbReference>
<evidence type="ECO:0000313" key="10">
    <source>
        <dbReference type="EMBL" id="EMF08567.1"/>
    </source>
</evidence>
<accession>M3CWS1</accession>
<proteinExistence type="predicted"/>
<dbReference type="CDD" id="cd00067">
    <property type="entry name" value="GAL4"/>
    <property type="match status" value="1"/>
</dbReference>
<feature type="domain" description="Zn(2)-C6 fungal-type" evidence="9">
    <location>
        <begin position="34"/>
        <end position="65"/>
    </location>
</feature>
<evidence type="ECO:0000256" key="6">
    <source>
        <dbReference type="ARBA" id="ARBA00023163"/>
    </source>
</evidence>
<dbReference type="OrthoDB" id="2162761at2759"/>
<evidence type="ECO:0000256" key="7">
    <source>
        <dbReference type="ARBA" id="ARBA00023242"/>
    </source>
</evidence>
<evidence type="ECO:0000259" key="9">
    <source>
        <dbReference type="PROSITE" id="PS50048"/>
    </source>
</evidence>
<dbReference type="SUPFAM" id="SSF57701">
    <property type="entry name" value="Zn2/Cys6 DNA-binding domain"/>
    <property type="match status" value="1"/>
</dbReference>
<evidence type="ECO:0000256" key="8">
    <source>
        <dbReference type="SAM" id="MobiDB-lite"/>
    </source>
</evidence>
<dbReference type="PANTHER" id="PTHR31313">
    <property type="entry name" value="TY1 ENHANCER ACTIVATOR"/>
    <property type="match status" value="1"/>
</dbReference>
<dbReference type="CDD" id="cd12148">
    <property type="entry name" value="fungal_TF_MHR"/>
    <property type="match status" value="1"/>
</dbReference>
<feature type="region of interest" description="Disordered" evidence="8">
    <location>
        <begin position="625"/>
        <end position="654"/>
    </location>
</feature>
<dbReference type="OMA" id="TFWGCFT"/>
<gene>
    <name evidence="10" type="ORF">SEPMUDRAFT_152192</name>
</gene>
<keyword evidence="3" id="KW-0862">Zinc</keyword>
<dbReference type="RefSeq" id="XP_016756688.1">
    <property type="nucleotide sequence ID" value="XM_016907294.1"/>
</dbReference>
<dbReference type="GO" id="GO:0005634">
    <property type="term" value="C:nucleus"/>
    <property type="evidence" value="ECO:0007669"/>
    <property type="project" value="UniProtKB-SubCell"/>
</dbReference>
<dbReference type="Pfam" id="PF00172">
    <property type="entry name" value="Zn_clus"/>
    <property type="match status" value="1"/>
</dbReference>
<dbReference type="PROSITE" id="PS50048">
    <property type="entry name" value="ZN2_CY6_FUNGAL_2"/>
    <property type="match status" value="1"/>
</dbReference>
<keyword evidence="5" id="KW-0238">DNA-binding</keyword>
<dbReference type="PANTHER" id="PTHR31313:SF4">
    <property type="entry name" value="CONIDIAL DEVELOPMENT PROTEIN FLUFFY"/>
    <property type="match status" value="1"/>
</dbReference>
<dbReference type="SMART" id="SM00066">
    <property type="entry name" value="GAL4"/>
    <property type="match status" value="1"/>
</dbReference>
<feature type="compositionally biased region" description="Low complexity" evidence="8">
    <location>
        <begin position="150"/>
        <end position="166"/>
    </location>
</feature>
<keyword evidence="4" id="KW-0805">Transcription regulation</keyword>
<organism evidence="10 11">
    <name type="scientific">Sphaerulina musiva (strain SO2202)</name>
    <name type="common">Poplar stem canker fungus</name>
    <name type="synonym">Septoria musiva</name>
    <dbReference type="NCBI Taxonomy" id="692275"/>
    <lineage>
        <taxon>Eukaryota</taxon>
        <taxon>Fungi</taxon>
        <taxon>Dikarya</taxon>
        <taxon>Ascomycota</taxon>
        <taxon>Pezizomycotina</taxon>
        <taxon>Dothideomycetes</taxon>
        <taxon>Dothideomycetidae</taxon>
        <taxon>Mycosphaerellales</taxon>
        <taxon>Mycosphaerellaceae</taxon>
        <taxon>Sphaerulina</taxon>
    </lineage>
</organism>
<dbReference type="GO" id="GO:0006351">
    <property type="term" value="P:DNA-templated transcription"/>
    <property type="evidence" value="ECO:0007669"/>
    <property type="project" value="InterPro"/>
</dbReference>
<dbReference type="GO" id="GO:0008270">
    <property type="term" value="F:zinc ion binding"/>
    <property type="evidence" value="ECO:0007669"/>
    <property type="project" value="InterPro"/>
</dbReference>
<dbReference type="InterPro" id="IPR051615">
    <property type="entry name" value="Transcr_Regulatory_Elem"/>
</dbReference>
<dbReference type="PROSITE" id="PS00463">
    <property type="entry name" value="ZN2_CY6_FUNGAL_1"/>
    <property type="match status" value="1"/>
</dbReference>
<evidence type="ECO:0000313" key="11">
    <source>
        <dbReference type="Proteomes" id="UP000016931"/>
    </source>
</evidence>
<dbReference type="GeneID" id="27904431"/>
<dbReference type="SMART" id="SM00906">
    <property type="entry name" value="Fungal_trans"/>
    <property type="match status" value="1"/>
</dbReference>
<evidence type="ECO:0000256" key="1">
    <source>
        <dbReference type="ARBA" id="ARBA00004123"/>
    </source>
</evidence>
<dbReference type="InterPro" id="IPR001138">
    <property type="entry name" value="Zn2Cys6_DnaBD"/>
</dbReference>
<keyword evidence="6" id="KW-0804">Transcription</keyword>
<evidence type="ECO:0000256" key="4">
    <source>
        <dbReference type="ARBA" id="ARBA00023015"/>
    </source>
</evidence>
<dbReference type="InterPro" id="IPR007219">
    <property type="entry name" value="XnlR_reg_dom"/>
</dbReference>
<evidence type="ECO:0000256" key="5">
    <source>
        <dbReference type="ARBA" id="ARBA00023125"/>
    </source>
</evidence>
<dbReference type="eggNOG" id="ENOG502SHQK">
    <property type="taxonomic scope" value="Eukaryota"/>
</dbReference>
<name>M3CWS1_SPHMS</name>
<reference evidence="10 11" key="1">
    <citation type="journal article" date="2012" name="PLoS Pathog.">
        <title>Diverse lifestyles and strategies of plant pathogenesis encoded in the genomes of eighteen Dothideomycetes fungi.</title>
        <authorList>
            <person name="Ohm R.A."/>
            <person name="Feau N."/>
            <person name="Henrissat B."/>
            <person name="Schoch C.L."/>
            <person name="Horwitz B.A."/>
            <person name="Barry K.W."/>
            <person name="Condon B.J."/>
            <person name="Copeland A.C."/>
            <person name="Dhillon B."/>
            <person name="Glaser F."/>
            <person name="Hesse C.N."/>
            <person name="Kosti I."/>
            <person name="LaButti K."/>
            <person name="Lindquist E.A."/>
            <person name="Lucas S."/>
            <person name="Salamov A.A."/>
            <person name="Bradshaw R.E."/>
            <person name="Ciuffetti L."/>
            <person name="Hamelin R.C."/>
            <person name="Kema G.H.J."/>
            <person name="Lawrence C."/>
            <person name="Scott J.A."/>
            <person name="Spatafora J.W."/>
            <person name="Turgeon B.G."/>
            <person name="de Wit P.J.G.M."/>
            <person name="Zhong S."/>
            <person name="Goodwin S.B."/>
            <person name="Grigoriev I.V."/>
        </authorList>
    </citation>
    <scope>NUCLEOTIDE SEQUENCE [LARGE SCALE GENOMIC DNA]</scope>
    <source>
        <strain evidence="10 11">SO2202</strain>
    </source>
</reference>
<dbReference type="Proteomes" id="UP000016931">
    <property type="component" value="Unassembled WGS sequence"/>
</dbReference>
<keyword evidence="11" id="KW-1185">Reference proteome</keyword>
<feature type="region of interest" description="Disordered" evidence="8">
    <location>
        <begin position="1"/>
        <end position="27"/>
    </location>
</feature>
<sequence length="755" mass="84565">MPPRPIRPKNEPLASEGNDAGEGKSGKRRAVSSACIPCRKRKSKCDGNVPSCSTCIAVYRTECMYDADSDHRRKGALKRDIQSLQQQNDALDVIVASLRSLPESEAIALLHSLRSDAKPETLAESLRINLQIMPQGYAQQTLEADFAQHTSTPSSTTYGSPSFPGGLSRNNSEEQTYQMNISTIPEQRRDWLTVPQDAEFVEHLLNLYQCWISPFYTFFRWEQFTHDMNRGRTDHCSSMLVNAVLAFACHYSDRALARTDPNVAKTAGDHFFAEAKRLLDHEESPRLTTVQALAIMSLRENSAGRDSNGYQLAGRSVRMALELGLHLSVIKDGMQETEAEARKVTFWAVFNLETACAVSFGRLSQLPRSAADIGRPSANMRFETMTWRPYEDTNMSISPSAEQPSRSMLFEDQLSKLSEITSDMVNTFYAPRERFTGRQLAATYSKYQSWYQEMPDCFRLENTSLPHVLVLHMYYYGCVLHLFRPYIKLDLRAANLYPRDTCTFCANEISALMNALRAMYGLRRVTLIVTSLLLSASTIHLLNLPSEKAAAHLSQALRDLEAMSVNHCFAARAVDIIRSLSTKWNIALPEGAAAVAFYRMHNTPRDATASPPPSTFFAASITRELGPSRTSEKPPQHKSPFSIQHQQEQHHHQQGLTSVPAIYSDPSMLFDENSEQMAYWTPFPAQVMPIAQHDLELGDFSALGGAQTSNWAIYEEGQGHVGGNTQQHGYMAGLRHQSDPGQDHNMGGLQEWGWG</sequence>
<comment type="subcellular location">
    <subcellularLocation>
        <location evidence="1">Nucleus</location>
    </subcellularLocation>
</comment>
<dbReference type="Gene3D" id="4.10.240.10">
    <property type="entry name" value="Zn(2)-C6 fungal-type DNA-binding domain"/>
    <property type="match status" value="1"/>
</dbReference>
<dbReference type="EMBL" id="KB456271">
    <property type="protein sequence ID" value="EMF08567.1"/>
    <property type="molecule type" value="Genomic_DNA"/>
</dbReference>
<dbReference type="InterPro" id="IPR036864">
    <property type="entry name" value="Zn2-C6_fun-type_DNA-bd_sf"/>
</dbReference>
<keyword evidence="7" id="KW-0539">Nucleus</keyword>
<protein>
    <submittedName>
        <fullName evidence="10">Fungal_trans-domain-containing protein</fullName>
    </submittedName>
</protein>
<dbReference type="HOGENOM" id="CLU_007003_0_1_1"/>